<reference evidence="1" key="1">
    <citation type="submission" date="2020-09" db="EMBL/GenBank/DDBJ databases">
        <title>Desulfogranum mesoprofundum gen. nov., sp. nov., a novel mesophilic, sulfate-reducing chemolithoautotroph isolated from a deep-sea hydrothermal vent chimney in the Suiyo Seamount.</title>
        <authorList>
            <person name="Hashimoto Y."/>
            <person name="Nakagawa S."/>
        </authorList>
    </citation>
    <scope>NUCLEOTIDE SEQUENCE</scope>
    <source>
        <strain evidence="1">KT2</strain>
    </source>
</reference>
<dbReference type="Proteomes" id="UP000826725">
    <property type="component" value="Chromosome"/>
</dbReference>
<dbReference type="KEGG" id="dbk:DGMP_24330"/>
<gene>
    <name evidence="1" type="ORF">DGMP_24330</name>
</gene>
<proteinExistence type="predicted"/>
<dbReference type="EMBL" id="AP024086">
    <property type="protein sequence ID" value="BCL61740.1"/>
    <property type="molecule type" value="Genomic_DNA"/>
</dbReference>
<sequence>MALNETAARPHLTGLAIKPTPVALKIKILTTILAAYCKPRYVKKAEHSYPQLIGIAIKSLL</sequence>
<name>A0A8D5FQ80_9BACT</name>
<organism evidence="1 2">
    <name type="scientific">Desulfomarina profundi</name>
    <dbReference type="NCBI Taxonomy" id="2772557"/>
    <lineage>
        <taxon>Bacteria</taxon>
        <taxon>Pseudomonadati</taxon>
        <taxon>Thermodesulfobacteriota</taxon>
        <taxon>Desulfobulbia</taxon>
        <taxon>Desulfobulbales</taxon>
        <taxon>Desulfobulbaceae</taxon>
        <taxon>Desulfomarina</taxon>
    </lineage>
</organism>
<evidence type="ECO:0000313" key="2">
    <source>
        <dbReference type="Proteomes" id="UP000826725"/>
    </source>
</evidence>
<dbReference type="AlphaFoldDB" id="A0A8D5FQ80"/>
<protein>
    <submittedName>
        <fullName evidence="1">Uncharacterized protein</fullName>
    </submittedName>
</protein>
<evidence type="ECO:0000313" key="1">
    <source>
        <dbReference type="EMBL" id="BCL61740.1"/>
    </source>
</evidence>
<keyword evidence="2" id="KW-1185">Reference proteome</keyword>
<accession>A0A8D5FQ80</accession>